<sequence>MKKWLTLILVLALFALAACGQDGASDKDKNASDDTKQTEVSKEDQKTKEETAKTDASKPDPRLQEPTADTKCEMCNMKVYEVTDDLGKFSGQAIKEDGSIAFYDDIGCLLNAELAHNEKNQKYVRDFNTLEWVLVDDATIVKTDLKSPMNWGYVFFKNKEDADKFIADNPSYKITALDVVKQEAKERREAKLKKQAEQQQQNGNMHDNMQNMSHNGHNH</sequence>
<dbReference type="PANTHER" id="PTHR41247:SF1">
    <property type="entry name" value="HTH-TYPE TRANSCRIPTIONAL REPRESSOR YCNK"/>
    <property type="match status" value="1"/>
</dbReference>
<feature type="region of interest" description="Disordered" evidence="1">
    <location>
        <begin position="186"/>
        <end position="219"/>
    </location>
</feature>
<comment type="caution">
    <text evidence="3">The sequence shown here is derived from an EMBL/GenBank/DDBJ whole genome shotgun (WGS) entry which is preliminary data.</text>
</comment>
<protein>
    <recommendedName>
        <fullName evidence="5">NosL family protein</fullName>
    </recommendedName>
</protein>
<dbReference type="PANTHER" id="PTHR41247">
    <property type="entry name" value="HTH-TYPE TRANSCRIPTIONAL REPRESSOR YCNK"/>
    <property type="match status" value="1"/>
</dbReference>
<feature type="region of interest" description="Disordered" evidence="1">
    <location>
        <begin position="22"/>
        <end position="68"/>
    </location>
</feature>
<dbReference type="CDD" id="cd00590">
    <property type="entry name" value="RRM_SF"/>
    <property type="match status" value="1"/>
</dbReference>
<dbReference type="InterPro" id="IPR008719">
    <property type="entry name" value="N2O_reductase_NosL"/>
</dbReference>
<feature type="compositionally biased region" description="Polar residues" evidence="1">
    <location>
        <begin position="202"/>
        <end position="219"/>
    </location>
</feature>
<feature type="chain" id="PRO_5021859150" description="NosL family protein" evidence="2">
    <location>
        <begin position="25"/>
        <end position="219"/>
    </location>
</feature>
<accession>A0A540V3S3</accession>
<dbReference type="Pfam" id="PF05573">
    <property type="entry name" value="NosL"/>
    <property type="match status" value="1"/>
</dbReference>
<feature type="signal peptide" evidence="2">
    <location>
        <begin position="1"/>
        <end position="24"/>
    </location>
</feature>
<keyword evidence="4" id="KW-1185">Reference proteome</keyword>
<reference evidence="3 4" key="1">
    <citation type="submission" date="2019-06" db="EMBL/GenBank/DDBJ databases">
        <title>Genome sequence of Ureibacillus terrenus.</title>
        <authorList>
            <person name="Maclea K.S."/>
            <person name="Simoes M."/>
        </authorList>
    </citation>
    <scope>NUCLEOTIDE SEQUENCE [LARGE SCALE GENOMIC DNA]</scope>
    <source>
        <strain evidence="3 4">ATCC BAA-384</strain>
    </source>
</reference>
<feature type="compositionally biased region" description="Basic and acidic residues" evidence="1">
    <location>
        <begin position="186"/>
        <end position="196"/>
    </location>
</feature>
<evidence type="ECO:0000256" key="2">
    <source>
        <dbReference type="SAM" id="SignalP"/>
    </source>
</evidence>
<dbReference type="PROSITE" id="PS51257">
    <property type="entry name" value="PROKAR_LIPOPROTEIN"/>
    <property type="match status" value="1"/>
</dbReference>
<keyword evidence="2" id="KW-0732">Signal</keyword>
<dbReference type="OrthoDB" id="2454527at2"/>
<dbReference type="AlphaFoldDB" id="A0A540V3S3"/>
<evidence type="ECO:0008006" key="5">
    <source>
        <dbReference type="Google" id="ProtNLM"/>
    </source>
</evidence>
<proteinExistence type="predicted"/>
<dbReference type="EMBL" id="VIGD01000005">
    <property type="protein sequence ID" value="TQE91374.1"/>
    <property type="molecule type" value="Genomic_DNA"/>
</dbReference>
<name>A0A540V3S3_9BACL</name>
<evidence type="ECO:0000313" key="4">
    <source>
        <dbReference type="Proteomes" id="UP000315753"/>
    </source>
</evidence>
<dbReference type="RefSeq" id="WP_141601689.1">
    <property type="nucleotide sequence ID" value="NZ_JARMSB010000019.1"/>
</dbReference>
<gene>
    <name evidence="3" type="ORF">FKZ59_05180</name>
</gene>
<evidence type="ECO:0000313" key="3">
    <source>
        <dbReference type="EMBL" id="TQE91374.1"/>
    </source>
</evidence>
<feature type="compositionally biased region" description="Basic and acidic residues" evidence="1">
    <location>
        <begin position="24"/>
        <end position="68"/>
    </location>
</feature>
<organism evidence="3 4">
    <name type="scientific">Ureibacillus terrenus</name>
    <dbReference type="NCBI Taxonomy" id="118246"/>
    <lineage>
        <taxon>Bacteria</taxon>
        <taxon>Bacillati</taxon>
        <taxon>Bacillota</taxon>
        <taxon>Bacilli</taxon>
        <taxon>Bacillales</taxon>
        <taxon>Caryophanaceae</taxon>
        <taxon>Ureibacillus</taxon>
    </lineage>
</organism>
<dbReference type="Proteomes" id="UP000315753">
    <property type="component" value="Unassembled WGS sequence"/>
</dbReference>
<evidence type="ECO:0000256" key="1">
    <source>
        <dbReference type="SAM" id="MobiDB-lite"/>
    </source>
</evidence>
<dbReference type="SUPFAM" id="SSF160387">
    <property type="entry name" value="NosL/MerB-like"/>
    <property type="match status" value="1"/>
</dbReference>